<dbReference type="Proteomes" id="UP000515163">
    <property type="component" value="Unplaced"/>
</dbReference>
<protein>
    <submittedName>
        <fullName evidence="9">Chymotrypsin A-like</fullName>
    </submittedName>
</protein>
<dbReference type="PROSITE" id="PS51670">
    <property type="entry name" value="SHKT"/>
    <property type="match status" value="1"/>
</dbReference>
<keyword evidence="4" id="KW-0378">Hydrolase</keyword>
<dbReference type="RefSeq" id="XP_031574201.1">
    <property type="nucleotide sequence ID" value="XM_031718341.1"/>
</dbReference>
<dbReference type="Pfam" id="PF00089">
    <property type="entry name" value="Trypsin"/>
    <property type="match status" value="2"/>
</dbReference>
<evidence type="ECO:0000259" key="7">
    <source>
        <dbReference type="PROSITE" id="PS51670"/>
    </source>
</evidence>
<evidence type="ECO:0000256" key="3">
    <source>
        <dbReference type="PROSITE-ProRule" id="PRU01005"/>
    </source>
</evidence>
<organism evidence="8 9">
    <name type="scientific">Actinia tenebrosa</name>
    <name type="common">Australian red waratah sea anemone</name>
    <dbReference type="NCBI Taxonomy" id="6105"/>
    <lineage>
        <taxon>Eukaryota</taxon>
        <taxon>Metazoa</taxon>
        <taxon>Cnidaria</taxon>
        <taxon>Anthozoa</taxon>
        <taxon>Hexacorallia</taxon>
        <taxon>Actiniaria</taxon>
        <taxon>Actiniidae</taxon>
        <taxon>Actinia</taxon>
    </lineage>
</organism>
<dbReference type="Gene3D" id="1.10.10.1870">
    <property type="entry name" value="ShTK domain-like"/>
    <property type="match status" value="1"/>
</dbReference>
<evidence type="ECO:0000313" key="8">
    <source>
        <dbReference type="Proteomes" id="UP000515163"/>
    </source>
</evidence>
<dbReference type="PROSITE" id="PS50240">
    <property type="entry name" value="TRYPSIN_DOM"/>
    <property type="match status" value="1"/>
</dbReference>
<feature type="domain" description="Peptidase S1" evidence="6">
    <location>
        <begin position="41"/>
        <end position="198"/>
    </location>
</feature>
<keyword evidence="8" id="KW-1185">Reference proteome</keyword>
<keyword evidence="4" id="KW-0645">Protease</keyword>
<dbReference type="OrthoDB" id="5918597at2759"/>
<comment type="caution">
    <text evidence="3">Lacks conserved residue(s) required for the propagation of feature annotation.</text>
</comment>
<dbReference type="InterPro" id="IPR043504">
    <property type="entry name" value="Peptidase_S1_PA_chymotrypsin"/>
</dbReference>
<feature type="transmembrane region" description="Helical" evidence="5">
    <location>
        <begin position="7"/>
        <end position="25"/>
    </location>
</feature>
<dbReference type="AlphaFoldDB" id="A0A6P8J2J1"/>
<dbReference type="GO" id="GO:0090729">
    <property type="term" value="F:toxin activity"/>
    <property type="evidence" value="ECO:0007669"/>
    <property type="project" value="UniProtKB-KW"/>
</dbReference>
<keyword evidence="5" id="KW-1133">Transmembrane helix</keyword>
<dbReference type="SUPFAM" id="SSF50494">
    <property type="entry name" value="Trypsin-like serine proteases"/>
    <property type="match status" value="1"/>
</dbReference>
<evidence type="ECO:0000313" key="9">
    <source>
        <dbReference type="RefSeq" id="XP_031574201.1"/>
    </source>
</evidence>
<dbReference type="GeneID" id="116307995"/>
<keyword evidence="4" id="KW-0720">Serine protease</keyword>
<name>A0A6P8J2J1_ACTTE</name>
<gene>
    <name evidence="9" type="primary">LOC116307995</name>
</gene>
<dbReference type="CDD" id="cd00190">
    <property type="entry name" value="Tryp_SPc"/>
    <property type="match status" value="1"/>
</dbReference>
<feature type="domain" description="ShKT" evidence="7">
    <location>
        <begin position="203"/>
        <end position="238"/>
    </location>
</feature>
<dbReference type="KEGG" id="aten:116307995"/>
<dbReference type="GO" id="GO:0004252">
    <property type="term" value="F:serine-type endopeptidase activity"/>
    <property type="evidence" value="ECO:0007669"/>
    <property type="project" value="InterPro"/>
</dbReference>
<accession>A0A6P8J2J1</accession>
<dbReference type="InParanoid" id="A0A6P8J2J1"/>
<keyword evidence="1" id="KW-0800">Toxin</keyword>
<dbReference type="PANTHER" id="PTHR24250">
    <property type="entry name" value="CHYMOTRYPSIN-RELATED"/>
    <property type="match status" value="1"/>
</dbReference>
<dbReference type="FunFam" id="2.40.10.10:FF:000068">
    <property type="entry name" value="transmembrane protease serine 2"/>
    <property type="match status" value="1"/>
</dbReference>
<dbReference type="PROSITE" id="PS00134">
    <property type="entry name" value="TRYPSIN_HIS"/>
    <property type="match status" value="1"/>
</dbReference>
<keyword evidence="5" id="KW-0472">Membrane</keyword>
<dbReference type="InterPro" id="IPR018114">
    <property type="entry name" value="TRYPSIN_HIS"/>
</dbReference>
<keyword evidence="5" id="KW-0812">Transmembrane</keyword>
<evidence type="ECO:0000256" key="1">
    <source>
        <dbReference type="ARBA" id="ARBA00022656"/>
    </source>
</evidence>
<dbReference type="InterPro" id="IPR033116">
    <property type="entry name" value="TRYPSIN_SER"/>
</dbReference>
<evidence type="ECO:0000256" key="5">
    <source>
        <dbReference type="SAM" id="Phobius"/>
    </source>
</evidence>
<evidence type="ECO:0000259" key="6">
    <source>
        <dbReference type="PROSITE" id="PS50240"/>
    </source>
</evidence>
<evidence type="ECO:0000256" key="4">
    <source>
        <dbReference type="RuleBase" id="RU363034"/>
    </source>
</evidence>
<dbReference type="Pfam" id="PF01549">
    <property type="entry name" value="ShK"/>
    <property type="match status" value="1"/>
</dbReference>
<dbReference type="InterPro" id="IPR009003">
    <property type="entry name" value="Peptidase_S1_PA"/>
</dbReference>
<dbReference type="SMART" id="SM00020">
    <property type="entry name" value="Tryp_SPc"/>
    <property type="match status" value="1"/>
</dbReference>
<dbReference type="InterPro" id="IPR003582">
    <property type="entry name" value="ShKT_dom"/>
</dbReference>
<keyword evidence="2" id="KW-1015">Disulfide bond</keyword>
<proteinExistence type="predicted"/>
<dbReference type="Gene3D" id="2.40.10.10">
    <property type="entry name" value="Trypsin-like serine proteases"/>
    <property type="match status" value="2"/>
</dbReference>
<reference evidence="9" key="1">
    <citation type="submission" date="2025-08" db="UniProtKB">
        <authorList>
            <consortium name="RefSeq"/>
        </authorList>
    </citation>
    <scope>IDENTIFICATION</scope>
    <source>
        <tissue evidence="9">Tentacle</tissue>
    </source>
</reference>
<dbReference type="PROSITE" id="PS00135">
    <property type="entry name" value="TRYPSIN_SER"/>
    <property type="match status" value="1"/>
</dbReference>
<dbReference type="InterPro" id="IPR001254">
    <property type="entry name" value="Trypsin_dom"/>
</dbReference>
<sequence>MKGNSQSILYVMFLLIEGILGRSILSGKNGIDKQFILNKRVINGQSAEAHEWPWQISLRVNGQHMCGGSLIKPGWVLTAAHCVEWNPSPTIYQVVVGWGNTQKGGASILQEAELPIGKEENCREVFPELLHSETMICAGGKGKGGCQGDSGGPLACLEGGQWILRGVVSFGRADCSPKHYTVFARVSSLVEWIDNMIETRGSCKDLLPTSYCERMKSHCKSYGHPILRQRCRKTCGLC</sequence>
<evidence type="ECO:0000256" key="2">
    <source>
        <dbReference type="ARBA" id="ARBA00023157"/>
    </source>
</evidence>
<dbReference type="PANTHER" id="PTHR24250:SF27">
    <property type="entry name" value="ELASTASE 2 LIKE"/>
    <property type="match status" value="1"/>
</dbReference>
<dbReference type="GO" id="GO:0006508">
    <property type="term" value="P:proteolysis"/>
    <property type="evidence" value="ECO:0007669"/>
    <property type="project" value="UniProtKB-KW"/>
</dbReference>